<name>A0AAE1TZD4_9EUCA</name>
<feature type="region of interest" description="Disordered" evidence="1">
    <location>
        <begin position="1"/>
        <end position="48"/>
    </location>
</feature>
<evidence type="ECO:0000256" key="1">
    <source>
        <dbReference type="SAM" id="MobiDB-lite"/>
    </source>
</evidence>
<proteinExistence type="predicted"/>
<feature type="compositionally biased region" description="Polar residues" evidence="1">
    <location>
        <begin position="1"/>
        <end position="10"/>
    </location>
</feature>
<comment type="caution">
    <text evidence="2">The sequence shown here is derived from an EMBL/GenBank/DDBJ whole genome shotgun (WGS) entry which is preliminary data.</text>
</comment>
<organism evidence="2 3">
    <name type="scientific">Petrolisthes manimaculis</name>
    <dbReference type="NCBI Taxonomy" id="1843537"/>
    <lineage>
        <taxon>Eukaryota</taxon>
        <taxon>Metazoa</taxon>
        <taxon>Ecdysozoa</taxon>
        <taxon>Arthropoda</taxon>
        <taxon>Crustacea</taxon>
        <taxon>Multicrustacea</taxon>
        <taxon>Malacostraca</taxon>
        <taxon>Eumalacostraca</taxon>
        <taxon>Eucarida</taxon>
        <taxon>Decapoda</taxon>
        <taxon>Pleocyemata</taxon>
        <taxon>Anomura</taxon>
        <taxon>Galatheoidea</taxon>
        <taxon>Porcellanidae</taxon>
        <taxon>Petrolisthes</taxon>
    </lineage>
</organism>
<sequence length="81" mass="8385">MYVSLPTSPYTSSSHFTTTLPPPPSPAIPDHSSQPPLPKPAPLTMTDEAASKTLTPRGCGSLNLFSGGNTLGWSCTVIGKS</sequence>
<dbReference type="Proteomes" id="UP001292094">
    <property type="component" value="Unassembled WGS sequence"/>
</dbReference>
<accession>A0AAE1TZD4</accession>
<gene>
    <name evidence="2" type="ORF">Pmani_023704</name>
</gene>
<evidence type="ECO:0000313" key="2">
    <source>
        <dbReference type="EMBL" id="KAK4304338.1"/>
    </source>
</evidence>
<protein>
    <submittedName>
        <fullName evidence="2">Uncharacterized protein</fullName>
    </submittedName>
</protein>
<reference evidence="2" key="1">
    <citation type="submission" date="2023-11" db="EMBL/GenBank/DDBJ databases">
        <title>Genome assemblies of two species of porcelain crab, Petrolisthes cinctipes and Petrolisthes manimaculis (Anomura: Porcellanidae).</title>
        <authorList>
            <person name="Angst P."/>
        </authorList>
    </citation>
    <scope>NUCLEOTIDE SEQUENCE</scope>
    <source>
        <strain evidence="2">PB745_02</strain>
        <tissue evidence="2">Gill</tissue>
    </source>
</reference>
<dbReference type="AlphaFoldDB" id="A0AAE1TZD4"/>
<keyword evidence="3" id="KW-1185">Reference proteome</keyword>
<evidence type="ECO:0000313" key="3">
    <source>
        <dbReference type="Proteomes" id="UP001292094"/>
    </source>
</evidence>
<dbReference type="EMBL" id="JAWZYT010002443">
    <property type="protein sequence ID" value="KAK4304338.1"/>
    <property type="molecule type" value="Genomic_DNA"/>
</dbReference>